<sequence length="163" mass="19052">MDVEAGRYTANYPDDFVVFLIGMRINHWWRVTEWVPVMWSAFGMVRELRALPDSPLLQSRLVLSVGDWRLPFFVQHWRSVEELEGWADDRDQSHKPAQRDFFRRTAYNGHVGVWHETYRVAAGQFEAIYANMPRIGLAAAGEYRPLRASSRLRDRLGDAEANR</sequence>
<dbReference type="InterPro" id="IPR025444">
    <property type="entry name" value="Monooxy_af470"/>
</dbReference>
<comment type="caution">
    <text evidence="1">The sequence shown here is derived from an EMBL/GenBank/DDBJ whole genome shotgun (WGS) entry which is preliminary data.</text>
</comment>
<dbReference type="Proteomes" id="UP001595947">
    <property type="component" value="Unassembled WGS sequence"/>
</dbReference>
<dbReference type="EMBL" id="JBHSIV010000013">
    <property type="protein sequence ID" value="MFC5063326.1"/>
    <property type="molecule type" value="Genomic_DNA"/>
</dbReference>
<name>A0ABV9YRT9_9PSEU</name>
<proteinExistence type="predicted"/>
<gene>
    <name evidence="1" type="ORF">ACFPBZ_13990</name>
</gene>
<organism evidence="1 2">
    <name type="scientific">Actinomycetospora atypica</name>
    <dbReference type="NCBI Taxonomy" id="1290095"/>
    <lineage>
        <taxon>Bacteria</taxon>
        <taxon>Bacillati</taxon>
        <taxon>Actinomycetota</taxon>
        <taxon>Actinomycetes</taxon>
        <taxon>Pseudonocardiales</taxon>
        <taxon>Pseudonocardiaceae</taxon>
        <taxon>Actinomycetospora</taxon>
    </lineage>
</organism>
<evidence type="ECO:0000313" key="1">
    <source>
        <dbReference type="EMBL" id="MFC5063326.1"/>
    </source>
</evidence>
<dbReference type="Pfam" id="PF13826">
    <property type="entry name" value="Monooxy_af470-like"/>
    <property type="match status" value="1"/>
</dbReference>
<protein>
    <submittedName>
        <fullName evidence="1">DUF4188 domain-containing protein</fullName>
    </submittedName>
</protein>
<evidence type="ECO:0000313" key="2">
    <source>
        <dbReference type="Proteomes" id="UP001595947"/>
    </source>
</evidence>
<keyword evidence="2" id="KW-1185">Reference proteome</keyword>
<reference evidence="2" key="1">
    <citation type="journal article" date="2019" name="Int. J. Syst. Evol. Microbiol.">
        <title>The Global Catalogue of Microorganisms (GCM) 10K type strain sequencing project: providing services to taxonomists for standard genome sequencing and annotation.</title>
        <authorList>
            <consortium name="The Broad Institute Genomics Platform"/>
            <consortium name="The Broad Institute Genome Sequencing Center for Infectious Disease"/>
            <person name="Wu L."/>
            <person name="Ma J."/>
        </authorList>
    </citation>
    <scope>NUCLEOTIDE SEQUENCE [LARGE SCALE GENOMIC DNA]</scope>
    <source>
        <strain evidence="2">CGMCC 4.7093</strain>
    </source>
</reference>
<dbReference type="RefSeq" id="WP_378036675.1">
    <property type="nucleotide sequence ID" value="NZ_JBHSIV010000013.1"/>
</dbReference>
<accession>A0ABV9YRT9</accession>